<accession>A0AAD1TGW4</accession>
<evidence type="ECO:0000313" key="3">
    <source>
        <dbReference type="Proteomes" id="UP001295444"/>
    </source>
</evidence>
<keyword evidence="3" id="KW-1185">Reference proteome</keyword>
<feature type="region of interest" description="Disordered" evidence="1">
    <location>
        <begin position="1"/>
        <end position="47"/>
    </location>
</feature>
<name>A0AAD1TGW4_PELCU</name>
<evidence type="ECO:0000256" key="1">
    <source>
        <dbReference type="SAM" id="MobiDB-lite"/>
    </source>
</evidence>
<proteinExistence type="predicted"/>
<dbReference type="Proteomes" id="UP001295444">
    <property type="component" value="Chromosome 11"/>
</dbReference>
<dbReference type="AlphaFoldDB" id="A0AAD1TGW4"/>
<gene>
    <name evidence="2" type="ORF">PECUL_23A031084</name>
</gene>
<feature type="compositionally biased region" description="Basic residues" evidence="1">
    <location>
        <begin position="1"/>
        <end position="10"/>
    </location>
</feature>
<protein>
    <submittedName>
        <fullName evidence="2">Uncharacterized protein</fullName>
    </submittedName>
</protein>
<dbReference type="EMBL" id="OW240922">
    <property type="protein sequence ID" value="CAH2323204.1"/>
    <property type="molecule type" value="Genomic_DNA"/>
</dbReference>
<organism evidence="2 3">
    <name type="scientific">Pelobates cultripes</name>
    <name type="common">Western spadefoot toad</name>
    <dbReference type="NCBI Taxonomy" id="61616"/>
    <lineage>
        <taxon>Eukaryota</taxon>
        <taxon>Metazoa</taxon>
        <taxon>Chordata</taxon>
        <taxon>Craniata</taxon>
        <taxon>Vertebrata</taxon>
        <taxon>Euteleostomi</taxon>
        <taxon>Amphibia</taxon>
        <taxon>Batrachia</taxon>
        <taxon>Anura</taxon>
        <taxon>Pelobatoidea</taxon>
        <taxon>Pelobatidae</taxon>
        <taxon>Pelobates</taxon>
    </lineage>
</organism>
<reference evidence="2" key="1">
    <citation type="submission" date="2022-03" db="EMBL/GenBank/DDBJ databases">
        <authorList>
            <person name="Alioto T."/>
            <person name="Alioto T."/>
            <person name="Gomez Garrido J."/>
        </authorList>
    </citation>
    <scope>NUCLEOTIDE SEQUENCE</scope>
</reference>
<evidence type="ECO:0000313" key="2">
    <source>
        <dbReference type="EMBL" id="CAH2323204.1"/>
    </source>
</evidence>
<sequence length="101" mass="11308">MGKHSKRLKMHSGDGNRSICELFRTRPRPQKVVPPDNSSSSSSEDELALATKGDIMDLMVNIWVFFWGDLAVIQEEVMAVTDRVRATEEDITSLSQNQTGI</sequence>